<feature type="region of interest" description="Disordered" evidence="1">
    <location>
        <begin position="550"/>
        <end position="583"/>
    </location>
</feature>
<dbReference type="Proteomes" id="UP001285441">
    <property type="component" value="Unassembled WGS sequence"/>
</dbReference>
<feature type="transmembrane region" description="Helical" evidence="2">
    <location>
        <begin position="6"/>
        <end position="25"/>
    </location>
</feature>
<evidence type="ECO:0000313" key="3">
    <source>
        <dbReference type="EMBL" id="KAK3384926.1"/>
    </source>
</evidence>
<feature type="compositionally biased region" description="Polar residues" evidence="1">
    <location>
        <begin position="238"/>
        <end position="252"/>
    </location>
</feature>
<feature type="compositionally biased region" description="Low complexity" evidence="1">
    <location>
        <begin position="309"/>
        <end position="323"/>
    </location>
</feature>
<feature type="compositionally biased region" description="Basic and acidic residues" evidence="1">
    <location>
        <begin position="253"/>
        <end position="265"/>
    </location>
</feature>
<accession>A0AAE0NNS0</accession>
<keyword evidence="2" id="KW-0812">Transmembrane</keyword>
<sequence>MADPLSIAASIVGLVGLTGSIIKLTRALYDKRRNKDLSNHRFTHLLERLQELKKTLEEINGPGDSRWELVDGSRDVLTWLQNCESILSNCNRTSVFVSDSLVNTAVNDCTRIIDSCYHVISQHSHNSIRKSLYELHQKFDNLTRPSPDQAQPWSPYAQQQYTVGYQTAARWPTSPISHHYRPPSLSPVAEYVSYHDFSAEPSPQSSSAIVTQFSESPPPSGRDGNSGWNPYREPLPLSPSQQHRPSSLSLESTEARGEDLERRSTIDSGYHTLGRQPCRSKAPSTTSSYAPSFVDFPPADPSSIHHRGAPTAAASIWSSTSAPRGRRASGSRGQESQAMAIIKIGTELYQLASGTVDRLFMPSTVWWVEASEPPRQITHDLPQGYHPLPLSPKKNLEFPDFPYKLAFAPQSGCHRVLVFGQSALEDGGNDIPPPEYYFRSEESRQSFEGQLLGRSQLATYKASRIIALVPGNSTPPTLAMTTVIKLWRRFDAGMEEPMLSFETNMSNQQGAAVHEHPLRSFAAEAKLEDLRGKHSETDLKLCFAGSGLLSPGKKSKTKPAFINPVPPSSQTPSPPIPSGQSKHAGFAIQFPTERERRRFVNSCLKLHDMSVGPSYLLPESIETAPSAAQSTWPSSDDMAALDEYSTIWRDPI</sequence>
<comment type="caution">
    <text evidence="3">The sequence shown here is derived from an EMBL/GenBank/DDBJ whole genome shotgun (WGS) entry which is preliminary data.</text>
</comment>
<reference evidence="3" key="1">
    <citation type="journal article" date="2023" name="Mol. Phylogenet. Evol.">
        <title>Genome-scale phylogeny and comparative genomics of the fungal order Sordariales.</title>
        <authorList>
            <person name="Hensen N."/>
            <person name="Bonometti L."/>
            <person name="Westerberg I."/>
            <person name="Brannstrom I.O."/>
            <person name="Guillou S."/>
            <person name="Cros-Aarteil S."/>
            <person name="Calhoun S."/>
            <person name="Haridas S."/>
            <person name="Kuo A."/>
            <person name="Mondo S."/>
            <person name="Pangilinan J."/>
            <person name="Riley R."/>
            <person name="LaButti K."/>
            <person name="Andreopoulos B."/>
            <person name="Lipzen A."/>
            <person name="Chen C."/>
            <person name="Yan M."/>
            <person name="Daum C."/>
            <person name="Ng V."/>
            <person name="Clum A."/>
            <person name="Steindorff A."/>
            <person name="Ohm R.A."/>
            <person name="Martin F."/>
            <person name="Silar P."/>
            <person name="Natvig D.O."/>
            <person name="Lalanne C."/>
            <person name="Gautier V."/>
            <person name="Ament-Velasquez S.L."/>
            <person name="Kruys A."/>
            <person name="Hutchinson M.I."/>
            <person name="Powell A.J."/>
            <person name="Barry K."/>
            <person name="Miller A.N."/>
            <person name="Grigoriev I.V."/>
            <person name="Debuchy R."/>
            <person name="Gladieux P."/>
            <person name="Hiltunen Thoren M."/>
            <person name="Johannesson H."/>
        </authorList>
    </citation>
    <scope>NUCLEOTIDE SEQUENCE</scope>
    <source>
        <strain evidence="3">CBS 232.78</strain>
    </source>
</reference>
<evidence type="ECO:0000256" key="1">
    <source>
        <dbReference type="SAM" id="MobiDB-lite"/>
    </source>
</evidence>
<feature type="compositionally biased region" description="Polar residues" evidence="1">
    <location>
        <begin position="201"/>
        <end position="215"/>
    </location>
</feature>
<dbReference type="EMBL" id="JAULSW010000004">
    <property type="protein sequence ID" value="KAK3384926.1"/>
    <property type="molecule type" value="Genomic_DNA"/>
</dbReference>
<keyword evidence="2" id="KW-0472">Membrane</keyword>
<evidence type="ECO:0000313" key="4">
    <source>
        <dbReference type="Proteomes" id="UP001285441"/>
    </source>
</evidence>
<gene>
    <name evidence="3" type="ORF">B0H63DRAFT_471899</name>
</gene>
<dbReference type="AlphaFoldDB" id="A0AAE0NNS0"/>
<keyword evidence="2" id="KW-1133">Transmembrane helix</keyword>
<proteinExistence type="predicted"/>
<evidence type="ECO:0000256" key="2">
    <source>
        <dbReference type="SAM" id="Phobius"/>
    </source>
</evidence>
<organism evidence="3 4">
    <name type="scientific">Podospora didyma</name>
    <dbReference type="NCBI Taxonomy" id="330526"/>
    <lineage>
        <taxon>Eukaryota</taxon>
        <taxon>Fungi</taxon>
        <taxon>Dikarya</taxon>
        <taxon>Ascomycota</taxon>
        <taxon>Pezizomycotina</taxon>
        <taxon>Sordariomycetes</taxon>
        <taxon>Sordariomycetidae</taxon>
        <taxon>Sordariales</taxon>
        <taxon>Podosporaceae</taxon>
        <taxon>Podospora</taxon>
    </lineage>
</organism>
<protein>
    <submittedName>
        <fullName evidence="3">Uncharacterized protein</fullName>
    </submittedName>
</protein>
<keyword evidence="4" id="KW-1185">Reference proteome</keyword>
<reference evidence="3" key="2">
    <citation type="submission" date="2023-06" db="EMBL/GenBank/DDBJ databases">
        <authorList>
            <consortium name="Lawrence Berkeley National Laboratory"/>
            <person name="Haridas S."/>
            <person name="Hensen N."/>
            <person name="Bonometti L."/>
            <person name="Westerberg I."/>
            <person name="Brannstrom I.O."/>
            <person name="Guillou S."/>
            <person name="Cros-Aarteil S."/>
            <person name="Calhoun S."/>
            <person name="Kuo A."/>
            <person name="Mondo S."/>
            <person name="Pangilinan J."/>
            <person name="Riley R."/>
            <person name="LaButti K."/>
            <person name="Andreopoulos B."/>
            <person name="Lipzen A."/>
            <person name="Chen C."/>
            <person name="Yanf M."/>
            <person name="Daum C."/>
            <person name="Ng V."/>
            <person name="Clum A."/>
            <person name="Steindorff A."/>
            <person name="Ohm R."/>
            <person name="Martin F."/>
            <person name="Silar P."/>
            <person name="Natvig D."/>
            <person name="Lalanne C."/>
            <person name="Gautier V."/>
            <person name="Ament-velasquez S.L."/>
            <person name="Kruys A."/>
            <person name="Hutchinson M.I."/>
            <person name="Powell A.J."/>
            <person name="Barry K."/>
            <person name="Miller A.N."/>
            <person name="Grigoriev I.V."/>
            <person name="Debuchy R."/>
            <person name="Gladieux P."/>
            <person name="Thoren M.H."/>
            <person name="Johannesson H."/>
        </authorList>
    </citation>
    <scope>NUCLEOTIDE SEQUENCE</scope>
    <source>
        <strain evidence="3">CBS 232.78</strain>
    </source>
</reference>
<name>A0AAE0NNS0_9PEZI</name>
<feature type="compositionally biased region" description="Pro residues" evidence="1">
    <location>
        <begin position="564"/>
        <end position="577"/>
    </location>
</feature>
<feature type="region of interest" description="Disordered" evidence="1">
    <location>
        <begin position="201"/>
        <end position="335"/>
    </location>
</feature>